<evidence type="ECO:0008006" key="3">
    <source>
        <dbReference type="Google" id="ProtNLM"/>
    </source>
</evidence>
<dbReference type="OMA" id="CPPEICK"/>
<organism evidence="2">
    <name type="scientific">Schizophyllum commune (strain H4-8 / FGSC 9210)</name>
    <name type="common">Split gill fungus</name>
    <dbReference type="NCBI Taxonomy" id="578458"/>
    <lineage>
        <taxon>Eukaryota</taxon>
        <taxon>Fungi</taxon>
        <taxon>Dikarya</taxon>
        <taxon>Basidiomycota</taxon>
        <taxon>Agaricomycotina</taxon>
        <taxon>Agaricomycetes</taxon>
        <taxon>Agaricomycetidae</taxon>
        <taxon>Agaricales</taxon>
        <taxon>Schizophyllaceae</taxon>
        <taxon>Schizophyllum</taxon>
    </lineage>
</organism>
<accession>D8QKH6</accession>
<dbReference type="KEGG" id="scm:SCHCO_02645139"/>
<dbReference type="SUPFAM" id="SSF52047">
    <property type="entry name" value="RNI-like"/>
    <property type="match status" value="1"/>
</dbReference>
<reference evidence="1 2" key="1">
    <citation type="journal article" date="2010" name="Nat. Biotechnol.">
        <title>Genome sequence of the model mushroom Schizophyllum commune.</title>
        <authorList>
            <person name="Ohm R.A."/>
            <person name="de Jong J.F."/>
            <person name="Lugones L.G."/>
            <person name="Aerts A."/>
            <person name="Kothe E."/>
            <person name="Stajich J.E."/>
            <person name="de Vries R.P."/>
            <person name="Record E."/>
            <person name="Levasseur A."/>
            <person name="Baker S.E."/>
            <person name="Bartholomew K.A."/>
            <person name="Coutinho P.M."/>
            <person name="Erdmann S."/>
            <person name="Fowler T.J."/>
            <person name="Gathman A.C."/>
            <person name="Lombard V."/>
            <person name="Henrissat B."/>
            <person name="Knabe N."/>
            <person name="Kuees U."/>
            <person name="Lilly W.W."/>
            <person name="Lindquist E."/>
            <person name="Lucas S."/>
            <person name="Magnuson J.K."/>
            <person name="Piumi F."/>
            <person name="Raudaskoski M."/>
            <person name="Salamov A."/>
            <person name="Schmutz J."/>
            <person name="Schwarze F.W.M.R."/>
            <person name="vanKuyk P.A."/>
            <person name="Horton J.S."/>
            <person name="Grigoriev I.V."/>
            <person name="Woesten H.A.B."/>
        </authorList>
    </citation>
    <scope>NUCLEOTIDE SEQUENCE [LARGE SCALE GENOMIC DNA]</scope>
    <source>
        <strain evidence="2">H4-8 / FGSC 9210</strain>
    </source>
</reference>
<dbReference type="OrthoDB" id="2833916at2759"/>
<dbReference type="RefSeq" id="XP_003026622.1">
    <property type="nucleotide sequence ID" value="XM_003026576.1"/>
</dbReference>
<sequence length="305" mass="34879">MSAYRLPPELWTIIFEYACNDTGATGRSISQTCMHFHDIARRVRLRCVSVTGAYQIRAFEAHLQSLPPDERQVRHIFVSSCPQAKSRDAPIAHAHVCRMPGSEGYAATLAAYRRIFALVAPTLRTCYVSHCISRYSYMLPCSMPHLTSLVMNGPQPTWYAPTAERFPSLRYLGFAGFSDYRPESIDDLWNIAPNLEHIDLEIKYPSRHLVTDLRAIVRRRSCDVKSSRRRRMLMDDDTLRAMGPSVRVVSIQVGDRPPQADLALCHMHVLQAVQQLSEEDPRLVVKEPRACIHHTDTELDWLENY</sequence>
<dbReference type="HOGENOM" id="CLU_041942_1_0_1"/>
<proteinExistence type="predicted"/>
<dbReference type="eggNOG" id="ENOG502RCB4">
    <property type="taxonomic scope" value="Eukaryota"/>
</dbReference>
<protein>
    <recommendedName>
        <fullName evidence="3">F-box domain-containing protein</fullName>
    </recommendedName>
</protein>
<dbReference type="InParanoid" id="D8QKH6"/>
<evidence type="ECO:0000313" key="1">
    <source>
        <dbReference type="EMBL" id="EFI91719.1"/>
    </source>
</evidence>
<dbReference type="AlphaFoldDB" id="D8QKH6"/>
<dbReference type="GeneID" id="9593223"/>
<dbReference type="STRING" id="578458.D8QKH6"/>
<gene>
    <name evidence="1" type="ORF">SCHCODRAFT_238512</name>
</gene>
<name>D8QKH6_SCHCM</name>
<evidence type="ECO:0000313" key="2">
    <source>
        <dbReference type="Proteomes" id="UP000007431"/>
    </source>
</evidence>
<dbReference type="Proteomes" id="UP000007431">
    <property type="component" value="Unassembled WGS sequence"/>
</dbReference>
<dbReference type="EMBL" id="GL377316">
    <property type="protein sequence ID" value="EFI91719.1"/>
    <property type="molecule type" value="Genomic_DNA"/>
</dbReference>
<dbReference type="VEuPathDB" id="FungiDB:SCHCODRAFT_02645139"/>
<keyword evidence="2" id="KW-1185">Reference proteome</keyword>